<proteinExistence type="predicted"/>
<sequence length="261" mass="29640">MGGKWMIRTYKAGRVIEKSKFWVPANTKARAGRVKGNTSSAKRDQNARRAVHVLARTLNCNFSKGDLYVTCKFTDEYLAQIGGDYAELSRLLGNFLRRLRRKLRKLGLELKWVAVPSEKDGETGARKRLHVHMVLTGAGIQWRDGAWYVGEETLEDIWGMGSIYAEPLRGQHDYTPVALYMLRQARRDVPDAKAYTTSRNMIQPEITERIVHTSNAMRQPARAYLLESSQYDAATGCHYIRYLAPEKGGDREKLQGEDGTV</sequence>
<protein>
    <recommendedName>
        <fullName evidence="1">Replication-associated protein ORF2/G2P domain-containing protein</fullName>
    </recommendedName>
</protein>
<dbReference type="Pfam" id="PF23343">
    <property type="entry name" value="REP_ORF2-G2P"/>
    <property type="match status" value="1"/>
</dbReference>
<feature type="domain" description="Replication-associated protein ORF2/G2P" evidence="1">
    <location>
        <begin position="91"/>
        <end position="181"/>
    </location>
</feature>
<name>A0A8S5QF40_9CAUD</name>
<accession>A0A8S5QF40</accession>
<organism evidence="2">
    <name type="scientific">Siphoviridae sp. ctWBz6</name>
    <dbReference type="NCBI Taxonomy" id="2825536"/>
    <lineage>
        <taxon>Viruses</taxon>
        <taxon>Duplodnaviria</taxon>
        <taxon>Heunggongvirae</taxon>
        <taxon>Uroviricota</taxon>
        <taxon>Caudoviricetes</taxon>
    </lineage>
</organism>
<dbReference type="EMBL" id="BK015647">
    <property type="protein sequence ID" value="DAE17871.1"/>
    <property type="molecule type" value="Genomic_DNA"/>
</dbReference>
<dbReference type="InterPro" id="IPR056906">
    <property type="entry name" value="ORF2/G2P_dom"/>
</dbReference>
<reference evidence="2" key="1">
    <citation type="journal article" date="2021" name="Proc. Natl. Acad. Sci. U.S.A.">
        <title>A Catalog of Tens of Thousands of Viruses from Human Metagenomes Reveals Hidden Associations with Chronic Diseases.</title>
        <authorList>
            <person name="Tisza M.J."/>
            <person name="Buck C.B."/>
        </authorList>
    </citation>
    <scope>NUCLEOTIDE SEQUENCE</scope>
    <source>
        <strain evidence="2">CtWBz6</strain>
    </source>
</reference>
<evidence type="ECO:0000259" key="1">
    <source>
        <dbReference type="Pfam" id="PF23343"/>
    </source>
</evidence>
<evidence type="ECO:0000313" key="2">
    <source>
        <dbReference type="EMBL" id="DAE17871.1"/>
    </source>
</evidence>